<dbReference type="PANTHER" id="PTHR13007">
    <property type="entry name" value="PRE-MRNA SPLICING FACTOR-RELATED"/>
    <property type="match status" value="1"/>
</dbReference>
<keyword evidence="6" id="KW-0508">mRNA splicing</keyword>
<reference evidence="10 11" key="1">
    <citation type="submission" date="2022-12" db="EMBL/GenBank/DDBJ databases">
        <title>Genomic features and morphological characterization of a novel Knufia sp. strain isolated from spacecraft assembly facility.</title>
        <authorList>
            <person name="Teixeira M."/>
            <person name="Chander A.M."/>
            <person name="Stajich J.E."/>
            <person name="Venkateswaran K."/>
        </authorList>
    </citation>
    <scope>NUCLEOTIDE SEQUENCE [LARGE SCALE GENOMIC DNA]</scope>
    <source>
        <strain evidence="10 11">FJI-L2-BK-P2</strain>
    </source>
</reference>
<dbReference type="EMBL" id="JAKLMC020000020">
    <property type="protein sequence ID" value="KAK5951516.1"/>
    <property type="molecule type" value="Genomic_DNA"/>
</dbReference>
<keyword evidence="4" id="KW-0507">mRNA processing</keyword>
<evidence type="ECO:0000313" key="11">
    <source>
        <dbReference type="Proteomes" id="UP001316803"/>
    </source>
</evidence>
<dbReference type="Gene3D" id="1.20.940.10">
    <property type="entry name" value="Functional domain of the splicing factor Prp18"/>
    <property type="match status" value="1"/>
</dbReference>
<evidence type="ECO:0000256" key="7">
    <source>
        <dbReference type="ARBA" id="ARBA00023242"/>
    </source>
</evidence>
<evidence type="ECO:0000256" key="5">
    <source>
        <dbReference type="ARBA" id="ARBA00022728"/>
    </source>
</evidence>
<proteinExistence type="inferred from homology"/>
<accession>A0AAN8I695</accession>
<gene>
    <name evidence="10" type="ORF">OHC33_007572</name>
</gene>
<dbReference type="InterPro" id="IPR036285">
    <property type="entry name" value="PRP4-like_sf"/>
</dbReference>
<dbReference type="Proteomes" id="UP001316803">
    <property type="component" value="Unassembled WGS sequence"/>
</dbReference>
<evidence type="ECO:0000256" key="4">
    <source>
        <dbReference type="ARBA" id="ARBA00022664"/>
    </source>
</evidence>
<dbReference type="SUPFAM" id="SSF47938">
    <property type="entry name" value="Functional domain of the splicing factor Prp18"/>
    <property type="match status" value="1"/>
</dbReference>
<evidence type="ECO:0000256" key="1">
    <source>
        <dbReference type="ARBA" id="ARBA00004123"/>
    </source>
</evidence>
<protein>
    <recommendedName>
        <fullName evidence="3">Pre-mRNA-splicing factor 18</fullName>
    </recommendedName>
</protein>
<feature type="region of interest" description="Disordered" evidence="8">
    <location>
        <begin position="1"/>
        <end position="122"/>
    </location>
</feature>
<evidence type="ECO:0000256" key="6">
    <source>
        <dbReference type="ARBA" id="ARBA00023187"/>
    </source>
</evidence>
<comment type="similarity">
    <text evidence="2">Belongs to the PRP18 family.</text>
</comment>
<dbReference type="PANTHER" id="PTHR13007:SF19">
    <property type="entry name" value="PRE-MRNA-SPLICING FACTOR 18"/>
    <property type="match status" value="1"/>
</dbReference>
<feature type="compositionally biased region" description="Basic and acidic residues" evidence="8">
    <location>
        <begin position="27"/>
        <end position="95"/>
    </location>
</feature>
<comment type="subcellular location">
    <subcellularLocation>
        <location evidence="1">Nucleus</location>
    </subcellularLocation>
</comment>
<organism evidence="10 11">
    <name type="scientific">Knufia fluminis</name>
    <dbReference type="NCBI Taxonomy" id="191047"/>
    <lineage>
        <taxon>Eukaryota</taxon>
        <taxon>Fungi</taxon>
        <taxon>Dikarya</taxon>
        <taxon>Ascomycota</taxon>
        <taxon>Pezizomycotina</taxon>
        <taxon>Eurotiomycetes</taxon>
        <taxon>Chaetothyriomycetidae</taxon>
        <taxon>Chaetothyriales</taxon>
        <taxon>Trichomeriaceae</taxon>
        <taxon>Knufia</taxon>
    </lineage>
</organism>
<keyword evidence="11" id="KW-1185">Reference proteome</keyword>
<feature type="compositionally biased region" description="Polar residues" evidence="8">
    <location>
        <begin position="7"/>
        <end position="23"/>
    </location>
</feature>
<feature type="domain" description="Prp18" evidence="9">
    <location>
        <begin position="275"/>
        <end position="363"/>
    </location>
</feature>
<evidence type="ECO:0000259" key="9">
    <source>
        <dbReference type="Pfam" id="PF02840"/>
    </source>
</evidence>
<dbReference type="GO" id="GO:0005682">
    <property type="term" value="C:U5 snRNP"/>
    <property type="evidence" value="ECO:0007669"/>
    <property type="project" value="TreeGrafter"/>
</dbReference>
<dbReference type="AlphaFoldDB" id="A0AAN8I695"/>
<dbReference type="GO" id="GO:0000350">
    <property type="term" value="P:generation of catalytic spliceosome for second transesterification step"/>
    <property type="evidence" value="ECO:0007669"/>
    <property type="project" value="TreeGrafter"/>
</dbReference>
<evidence type="ECO:0000313" key="10">
    <source>
        <dbReference type="EMBL" id="KAK5951516.1"/>
    </source>
</evidence>
<dbReference type="SUPFAM" id="SSF158230">
    <property type="entry name" value="PRP4-like"/>
    <property type="match status" value="1"/>
</dbReference>
<evidence type="ECO:0000256" key="2">
    <source>
        <dbReference type="ARBA" id="ARBA00008137"/>
    </source>
</evidence>
<keyword evidence="5" id="KW-0747">Spliceosome</keyword>
<dbReference type="Pfam" id="PF02840">
    <property type="entry name" value="Prp18"/>
    <property type="match status" value="1"/>
</dbReference>
<name>A0AAN8I695_9EURO</name>
<dbReference type="InterPro" id="IPR004098">
    <property type="entry name" value="Prp18"/>
</dbReference>
<keyword evidence="7" id="KW-0539">Nucleus</keyword>
<comment type="caution">
    <text evidence="10">The sequence shown here is derived from an EMBL/GenBank/DDBJ whole genome shotgun (WGS) entry which is preliminary data.</text>
</comment>
<dbReference type="InterPro" id="IPR039979">
    <property type="entry name" value="PRPF18"/>
</dbReference>
<sequence>MDFKSLMSAQISKNKPASTNGASKYQRRSEAEKEREAKYAEEQARLEKERLERLEKKRKHEDEEAERNAAREEKRRKLAEESRIRREAQEAEEERKRRKRLGLPERPPSTVEDEERPDIPDDELRTKLADLKHPETLENETHAERLFRYYKLTSKALSKRRQWYPGPIPTTIEPLPADEILLPEKPPQPSDREAYVKLHRQISSYLNFVLTEWSAALAGREKDDALSSAGIAATNNYKIALEDLKPLMRRLEAAVYNPTPKPDAPTTSTPLQYDALLVPLVSILHLTQKRHYRDAVDAYLRLSIGKAAWPIGVTMVGIHERSAREKLHEDGKDREIAHIMSDEATRKWLQSLKRLVSFSQTRWEVFDVGQLMG</sequence>
<dbReference type="GO" id="GO:0071021">
    <property type="term" value="C:U2-type post-spliceosomal complex"/>
    <property type="evidence" value="ECO:0007669"/>
    <property type="project" value="TreeGrafter"/>
</dbReference>
<evidence type="ECO:0000256" key="8">
    <source>
        <dbReference type="SAM" id="MobiDB-lite"/>
    </source>
</evidence>
<evidence type="ECO:0000256" key="3">
    <source>
        <dbReference type="ARBA" id="ARBA00018242"/>
    </source>
</evidence>
<dbReference type="GO" id="GO:0046540">
    <property type="term" value="C:U4/U6 x U5 tri-snRNP complex"/>
    <property type="evidence" value="ECO:0007669"/>
    <property type="project" value="TreeGrafter"/>
</dbReference>